<dbReference type="RefSeq" id="WP_148730356.1">
    <property type="nucleotide sequence ID" value="NZ_JADRFO010000140.1"/>
</dbReference>
<comment type="caution">
    <text evidence="2">The sequence shown here is derived from an EMBL/GenBank/DDBJ whole genome shotgun (WGS) entry which is preliminary data.</text>
</comment>
<protein>
    <submittedName>
        <fullName evidence="2">IS982 family transposase</fullName>
    </submittedName>
</protein>
<name>A0A5D3FFF4_9BACE</name>
<feature type="domain" description="Transposase DDE" evidence="1">
    <location>
        <begin position="111"/>
        <end position="266"/>
    </location>
</feature>
<dbReference type="EMBL" id="VKLW01000010">
    <property type="protein sequence ID" value="TYK34049.1"/>
    <property type="molecule type" value="Genomic_DNA"/>
</dbReference>
<reference evidence="2 3" key="1">
    <citation type="submission" date="2019-07" db="EMBL/GenBank/DDBJ databases">
        <title>Draft Genome Sequences of Bacteroides pyogenes Strains Isolated from the Uterus Holstein Dairy Cows with Metritis.</title>
        <authorList>
            <person name="Cunha F."/>
            <person name="Galvao K.N."/>
            <person name="Jeon S.J."/>
            <person name="Jeong K.C."/>
        </authorList>
    </citation>
    <scope>NUCLEOTIDE SEQUENCE [LARGE SCALE GENOMIC DNA]</scope>
    <source>
        <strain evidence="2 3">KG-31</strain>
    </source>
</reference>
<evidence type="ECO:0000259" key="1">
    <source>
        <dbReference type="Pfam" id="PF13612"/>
    </source>
</evidence>
<dbReference type="InterPro" id="IPR025668">
    <property type="entry name" value="Tnp_DDE_dom"/>
</dbReference>
<dbReference type="NCBIfam" id="NF033520">
    <property type="entry name" value="transpos_IS982"/>
    <property type="match status" value="1"/>
</dbReference>
<dbReference type="Proteomes" id="UP000324383">
    <property type="component" value="Unassembled WGS sequence"/>
</dbReference>
<organism evidence="2 3">
    <name type="scientific">Bacteroides pyogenes</name>
    <dbReference type="NCBI Taxonomy" id="310300"/>
    <lineage>
        <taxon>Bacteria</taxon>
        <taxon>Pseudomonadati</taxon>
        <taxon>Bacteroidota</taxon>
        <taxon>Bacteroidia</taxon>
        <taxon>Bacteroidales</taxon>
        <taxon>Bacteroidaceae</taxon>
        <taxon>Bacteroides</taxon>
    </lineage>
</organism>
<keyword evidence="3" id="KW-1185">Reference proteome</keyword>
<gene>
    <name evidence="2" type="ORF">FNJ60_05850</name>
</gene>
<evidence type="ECO:0000313" key="3">
    <source>
        <dbReference type="Proteomes" id="UP000324383"/>
    </source>
</evidence>
<sequence length="306" mass="35408">MITESKVTEIFCIADDFCKEFEAEMAKNALPSTPHAPKRKRKRMMSDAEVITILICFHFNSFRNFKHYYLGCVCRHWKHLFPKTFSYNRFVEIMPRCFVAMSMFLKLSCFGECSGVSFIDSTCIPVIHNKREYSMKVFKGIAEKGKSTMGWYIGFKLHLLCNEKGEIINFVLTKANVDDRNENVIDSLTDKVFGKLYADKGYISQTLFGKLFNDGIHIVTGLRSNMKQRLIPLYDKLMLRKRSIIESLNDMLKNVAQLVHTRHRSVHNFLINLLSAIGAYCFFAVKPEVNFNFDIAPTDGQLVLWK</sequence>
<dbReference type="Pfam" id="PF13612">
    <property type="entry name" value="DDE_Tnp_1_3"/>
    <property type="match status" value="1"/>
</dbReference>
<dbReference type="AlphaFoldDB" id="A0A5D3FFF4"/>
<proteinExistence type="predicted"/>
<accession>A0A5D3FFF4</accession>
<evidence type="ECO:0000313" key="2">
    <source>
        <dbReference type="EMBL" id="TYK34049.1"/>
    </source>
</evidence>